<dbReference type="AlphaFoldDB" id="A0AAV5WUU2"/>
<dbReference type="Pfam" id="PF08513">
    <property type="entry name" value="LisH"/>
    <property type="match status" value="1"/>
</dbReference>
<dbReference type="InterPro" id="IPR045183">
    <property type="entry name" value="Ebi-like"/>
</dbReference>
<evidence type="ECO:0000313" key="7">
    <source>
        <dbReference type="Proteomes" id="UP001432322"/>
    </source>
</evidence>
<comment type="caution">
    <text evidence="6">The sequence shown here is derived from an EMBL/GenBank/DDBJ whole genome shotgun (WGS) entry which is preliminary data.</text>
</comment>
<keyword evidence="2" id="KW-0853">WD repeat</keyword>
<dbReference type="PANTHER" id="PTHR22846:SF2">
    <property type="entry name" value="F-BOX-LIKE_WD REPEAT-CONTAINING PROTEIN EBI"/>
    <property type="match status" value="1"/>
</dbReference>
<comment type="subcellular location">
    <subcellularLocation>
        <location evidence="1">Nucleus</location>
    </subcellularLocation>
</comment>
<evidence type="ECO:0000256" key="5">
    <source>
        <dbReference type="SAM" id="MobiDB-lite"/>
    </source>
</evidence>
<feature type="compositionally biased region" description="Basic and acidic residues" evidence="5">
    <location>
        <begin position="90"/>
        <end position="101"/>
    </location>
</feature>
<organism evidence="6 7">
    <name type="scientific">Pristionchus fissidentatus</name>
    <dbReference type="NCBI Taxonomy" id="1538716"/>
    <lineage>
        <taxon>Eukaryota</taxon>
        <taxon>Metazoa</taxon>
        <taxon>Ecdysozoa</taxon>
        <taxon>Nematoda</taxon>
        <taxon>Chromadorea</taxon>
        <taxon>Rhabditida</taxon>
        <taxon>Rhabditina</taxon>
        <taxon>Diplogasteromorpha</taxon>
        <taxon>Diplogasteroidea</taxon>
        <taxon>Neodiplogasteridae</taxon>
        <taxon>Pristionchus</taxon>
    </lineage>
</organism>
<dbReference type="EMBL" id="BTSY01000006">
    <property type="protein sequence ID" value="GMT34335.1"/>
    <property type="molecule type" value="Genomic_DNA"/>
</dbReference>
<feature type="compositionally biased region" description="Low complexity" evidence="5">
    <location>
        <begin position="135"/>
        <end position="144"/>
    </location>
</feature>
<dbReference type="PROSITE" id="PS50896">
    <property type="entry name" value="LISH"/>
    <property type="match status" value="1"/>
</dbReference>
<dbReference type="Gene3D" id="1.20.960.30">
    <property type="match status" value="1"/>
</dbReference>
<proteinExistence type="predicted"/>
<evidence type="ECO:0000313" key="6">
    <source>
        <dbReference type="EMBL" id="GMT34335.1"/>
    </source>
</evidence>
<reference evidence="6" key="1">
    <citation type="submission" date="2023-10" db="EMBL/GenBank/DDBJ databases">
        <title>Genome assembly of Pristionchus species.</title>
        <authorList>
            <person name="Yoshida K."/>
            <person name="Sommer R.J."/>
        </authorList>
    </citation>
    <scope>NUCLEOTIDE SEQUENCE</scope>
    <source>
        <strain evidence="6">RS5133</strain>
    </source>
</reference>
<evidence type="ECO:0000256" key="1">
    <source>
        <dbReference type="ARBA" id="ARBA00004123"/>
    </source>
</evidence>
<feature type="compositionally biased region" description="Low complexity" evidence="5">
    <location>
        <begin position="160"/>
        <end position="170"/>
    </location>
</feature>
<evidence type="ECO:0000256" key="4">
    <source>
        <dbReference type="ARBA" id="ARBA00023242"/>
    </source>
</evidence>
<feature type="compositionally biased region" description="Gly residues" evidence="5">
    <location>
        <begin position="124"/>
        <end position="134"/>
    </location>
</feature>
<sequence>MSFSAAELNFLVLRYLEESGMQHTAFLFSKESQMDPNEALNREVPTGALVHVVQKGLSFVEFESKAGIEDAGGNSADCPRLGLLDAVSDETTRQRVRERMGTNDGAGTSGQTQRDREARADRMGAGGGMPGGAGTTTNGGSTHGTPRRDRSAHPQQPGLSPTNSVSSQSGSGPGRGGTPIHGMGVGGPDR</sequence>
<evidence type="ECO:0008006" key="8">
    <source>
        <dbReference type="Google" id="ProtNLM"/>
    </source>
</evidence>
<evidence type="ECO:0000256" key="2">
    <source>
        <dbReference type="ARBA" id="ARBA00022574"/>
    </source>
</evidence>
<evidence type="ECO:0000256" key="3">
    <source>
        <dbReference type="ARBA" id="ARBA00022737"/>
    </source>
</evidence>
<keyword evidence="7" id="KW-1185">Reference proteome</keyword>
<feature type="region of interest" description="Disordered" evidence="5">
    <location>
        <begin position="89"/>
        <end position="190"/>
    </location>
</feature>
<dbReference type="InterPro" id="IPR006594">
    <property type="entry name" value="LisH"/>
</dbReference>
<gene>
    <name evidence="6" type="ORF">PFISCL1PPCAC_25632</name>
</gene>
<name>A0AAV5WUU2_9BILA</name>
<feature type="compositionally biased region" description="Gly residues" evidence="5">
    <location>
        <begin position="171"/>
        <end position="190"/>
    </location>
</feature>
<feature type="compositionally biased region" description="Basic and acidic residues" evidence="5">
    <location>
        <begin position="113"/>
        <end position="122"/>
    </location>
</feature>
<keyword evidence="4" id="KW-0539">Nucleus</keyword>
<keyword evidence="3" id="KW-0677">Repeat</keyword>
<dbReference type="PANTHER" id="PTHR22846">
    <property type="entry name" value="WD40 REPEAT PROTEIN"/>
    <property type="match status" value="1"/>
</dbReference>
<dbReference type="Proteomes" id="UP001432322">
    <property type="component" value="Unassembled WGS sequence"/>
</dbReference>
<dbReference type="GO" id="GO:0003714">
    <property type="term" value="F:transcription corepressor activity"/>
    <property type="evidence" value="ECO:0007669"/>
    <property type="project" value="InterPro"/>
</dbReference>
<dbReference type="GO" id="GO:0000118">
    <property type="term" value="C:histone deacetylase complex"/>
    <property type="evidence" value="ECO:0007669"/>
    <property type="project" value="TreeGrafter"/>
</dbReference>
<dbReference type="GO" id="GO:0006357">
    <property type="term" value="P:regulation of transcription by RNA polymerase II"/>
    <property type="evidence" value="ECO:0007669"/>
    <property type="project" value="TreeGrafter"/>
</dbReference>
<accession>A0AAV5WUU2</accession>
<dbReference type="SMART" id="SM00667">
    <property type="entry name" value="LisH"/>
    <property type="match status" value="1"/>
</dbReference>
<protein>
    <recommendedName>
        <fullName evidence="8">LisH domain-containing protein</fullName>
    </recommendedName>
</protein>